<feature type="transmembrane region" description="Helical" evidence="5">
    <location>
        <begin position="100"/>
        <end position="116"/>
    </location>
</feature>
<feature type="domain" description="Ion transport" evidence="6">
    <location>
        <begin position="100"/>
        <end position="298"/>
    </location>
</feature>
<organism evidence="7 8">
    <name type="scientific">Branchiostoma lanceolatum</name>
    <name type="common">Common lancelet</name>
    <name type="synonym">Amphioxus lanceolatum</name>
    <dbReference type="NCBI Taxonomy" id="7740"/>
    <lineage>
        <taxon>Eukaryota</taxon>
        <taxon>Metazoa</taxon>
        <taxon>Chordata</taxon>
        <taxon>Cephalochordata</taxon>
        <taxon>Leptocardii</taxon>
        <taxon>Amphioxiformes</taxon>
        <taxon>Branchiostomatidae</taxon>
        <taxon>Branchiostoma</taxon>
    </lineage>
</organism>
<evidence type="ECO:0000256" key="3">
    <source>
        <dbReference type="ARBA" id="ARBA00022989"/>
    </source>
</evidence>
<feature type="transmembrane region" description="Helical" evidence="5">
    <location>
        <begin position="477"/>
        <end position="499"/>
    </location>
</feature>
<feature type="transmembrane region" description="Helical" evidence="5">
    <location>
        <begin position="542"/>
        <end position="563"/>
    </location>
</feature>
<dbReference type="AlphaFoldDB" id="A0A8K0ETP5"/>
<feature type="domain" description="Ion transport" evidence="6">
    <location>
        <begin position="422"/>
        <end position="669"/>
    </location>
</feature>
<evidence type="ECO:0000256" key="4">
    <source>
        <dbReference type="ARBA" id="ARBA00023136"/>
    </source>
</evidence>
<dbReference type="SUPFAM" id="SSF81324">
    <property type="entry name" value="Voltage-gated potassium channels"/>
    <property type="match status" value="2"/>
</dbReference>
<feature type="transmembrane region" description="Helical" evidence="5">
    <location>
        <begin position="137"/>
        <end position="156"/>
    </location>
</feature>
<protein>
    <submittedName>
        <fullName evidence="7">TPCN1 protein</fullName>
    </submittedName>
</protein>
<evidence type="ECO:0000256" key="2">
    <source>
        <dbReference type="ARBA" id="ARBA00022692"/>
    </source>
</evidence>
<dbReference type="InterPro" id="IPR005821">
    <property type="entry name" value="Ion_trans_dom"/>
</dbReference>
<keyword evidence="8" id="KW-1185">Reference proteome</keyword>
<dbReference type="PANTHER" id="PTHR46726:SF1">
    <property type="entry name" value="TWO-PORE CALCIUM CHANNEL 3"/>
    <property type="match status" value="1"/>
</dbReference>
<dbReference type="PANTHER" id="PTHR46726">
    <property type="entry name" value="TWO PORE CHANNEL 3"/>
    <property type="match status" value="1"/>
</dbReference>
<evidence type="ECO:0000256" key="1">
    <source>
        <dbReference type="ARBA" id="ARBA00004141"/>
    </source>
</evidence>
<feature type="transmembrane region" description="Helical" evidence="5">
    <location>
        <begin position="70"/>
        <end position="88"/>
    </location>
</feature>
<feature type="transmembrane region" description="Helical" evidence="5">
    <location>
        <begin position="448"/>
        <end position="465"/>
    </location>
</feature>
<evidence type="ECO:0000259" key="6">
    <source>
        <dbReference type="Pfam" id="PF00520"/>
    </source>
</evidence>
<keyword evidence="4 5" id="KW-0472">Membrane</keyword>
<gene>
    <name evidence="7" type="primary">TPCN1</name>
    <name evidence="7" type="ORF">BLAG_LOCUS17471</name>
</gene>
<dbReference type="EMBL" id="OV696689">
    <property type="protein sequence ID" value="CAH1262409.1"/>
    <property type="molecule type" value="Genomic_DNA"/>
</dbReference>
<keyword evidence="3 5" id="KW-1133">Transmembrane helix</keyword>
<dbReference type="Gene3D" id="1.20.120.350">
    <property type="entry name" value="Voltage-gated potassium channels. Chain C"/>
    <property type="match status" value="1"/>
</dbReference>
<feature type="transmembrane region" description="Helical" evidence="5">
    <location>
        <begin position="640"/>
        <end position="665"/>
    </location>
</feature>
<feature type="transmembrane region" description="Helical" evidence="5">
    <location>
        <begin position="198"/>
        <end position="217"/>
    </location>
</feature>
<feature type="transmembrane region" description="Helical" evidence="5">
    <location>
        <begin position="423"/>
        <end position="442"/>
    </location>
</feature>
<proteinExistence type="predicted"/>
<dbReference type="Proteomes" id="UP000838412">
    <property type="component" value="Chromosome 4"/>
</dbReference>
<dbReference type="Gene3D" id="1.10.287.70">
    <property type="match status" value="2"/>
</dbReference>
<comment type="subcellular location">
    <subcellularLocation>
        <location evidence="1">Membrane</location>
        <topology evidence="1">Multi-pass membrane protein</topology>
    </subcellularLocation>
</comment>
<dbReference type="InterPro" id="IPR027359">
    <property type="entry name" value="Volt_channel_dom_sf"/>
</dbReference>
<sequence length="754" mass="87602">MSTEMSYTETRRDSVCEGLNTDVTEGPPPLSDEDLRLAATYVNDARNGCRGNFKNDPKSVRLYNLYNHPAFFWTSHVAVGVLISLVLFEDPAVPSIRLDYWITMCVELLCVGLIFSRLAHQGVFSSEENFWRSKRRLPFLIILLLTLVDMVLYVILSEIGVTSVRFSRPLRPLLLLCMDRAKQLRAVFKNILLTLPDIITVLTLFLLSVAFFALMALKIFQNRRNLVNYSDGQPYMHNYLDTFFHLYVLVTTANFPDVMMPAFDYNAWFTLFFIIYLIICLYLFMSICLATIYNNFKEHLKEYVEDSVREKQDNLQLAFDILKVETGHGEKLLPKSRWMSLMRTVHPSRLDLEHSLLWDVLANKHTGYISKSEFFHVANLLDIQVLEVKDREPEFQRWFPRCYTSKASRLIRKTVANSCFSRFFRYFIDLAVVANAVCIALDEEDFEWFFMALFVFEILLKFYVFGLKKFFHSAMNMFDFVLIVAALVINVLELAWTSISNQTGALDFLLVLRLLRLVRLVYAIERFRIVLKTISSIGRSLLTYGGVLFVFFYIFAIIGMEAFSGKIIPEPVLANRTQNQPILCGNPKLNGTQFAMNRYCNNNFNDILHSFVVLFELMVVNQWHVLAEGFVAVTHQAARIYFIVYHLLVVILVLNIFSAFILELFMLEYTMSKEPAERRESIIERRITVMGLDEDESTYLNDLENEETDTNIRGGRRPGQSPAMRFRLPRGANKVEELLQKMYEIEREEDKSDV</sequence>
<evidence type="ECO:0000313" key="7">
    <source>
        <dbReference type="EMBL" id="CAH1262409.1"/>
    </source>
</evidence>
<evidence type="ECO:0000313" key="8">
    <source>
        <dbReference type="Proteomes" id="UP000838412"/>
    </source>
</evidence>
<dbReference type="GO" id="GO:0005216">
    <property type="term" value="F:monoatomic ion channel activity"/>
    <property type="evidence" value="ECO:0007669"/>
    <property type="project" value="InterPro"/>
</dbReference>
<dbReference type="GO" id="GO:0016020">
    <property type="term" value="C:membrane"/>
    <property type="evidence" value="ECO:0007669"/>
    <property type="project" value="UniProtKB-SubCell"/>
</dbReference>
<dbReference type="OrthoDB" id="416585at2759"/>
<name>A0A8K0ETP5_BRALA</name>
<dbReference type="Pfam" id="PF00520">
    <property type="entry name" value="Ion_trans"/>
    <property type="match status" value="2"/>
</dbReference>
<feature type="transmembrane region" description="Helical" evidence="5">
    <location>
        <begin position="505"/>
        <end position="522"/>
    </location>
</feature>
<accession>A0A8K0ETP5</accession>
<reference evidence="7" key="1">
    <citation type="submission" date="2022-01" db="EMBL/GenBank/DDBJ databases">
        <authorList>
            <person name="Braso-Vives M."/>
        </authorList>
    </citation>
    <scope>NUCLEOTIDE SEQUENCE</scope>
</reference>
<keyword evidence="2 5" id="KW-0812">Transmembrane</keyword>
<feature type="transmembrane region" description="Helical" evidence="5">
    <location>
        <begin position="267"/>
        <end position="293"/>
    </location>
</feature>
<evidence type="ECO:0000256" key="5">
    <source>
        <dbReference type="SAM" id="Phobius"/>
    </source>
</evidence>
<feature type="transmembrane region" description="Helical" evidence="5">
    <location>
        <begin position="238"/>
        <end position="255"/>
    </location>
</feature>